<dbReference type="AlphaFoldDB" id="A0A4V3CDK2"/>
<evidence type="ECO:0000313" key="2">
    <source>
        <dbReference type="Proteomes" id="UP000295064"/>
    </source>
</evidence>
<accession>A0A4V3CDK2</accession>
<gene>
    <name evidence="1" type="ORF">DFR79_13247</name>
</gene>
<protein>
    <submittedName>
        <fullName evidence="1">Uncharacterized protein</fullName>
    </submittedName>
</protein>
<dbReference type="RefSeq" id="WP_279512893.1">
    <property type="nucleotide sequence ID" value="NZ_SNWX01000032.1"/>
</dbReference>
<reference evidence="1 2" key="1">
    <citation type="submission" date="2019-03" db="EMBL/GenBank/DDBJ databases">
        <title>Subsurface microbial communities from deep shales in Ohio and West Virginia, USA.</title>
        <authorList>
            <person name="Wrighton K."/>
        </authorList>
    </citation>
    <scope>NUCLEOTIDE SEQUENCE [LARGE SCALE GENOMIC DNA]</scope>
    <source>
        <strain evidence="1 2">MA284_T2</strain>
    </source>
</reference>
<comment type="caution">
    <text evidence="1">The sequence shown here is derived from an EMBL/GenBank/DDBJ whole genome shotgun (WGS) entry which is preliminary data.</text>
</comment>
<organism evidence="1 2">
    <name type="scientific">Halanaerobium saccharolyticum</name>
    <dbReference type="NCBI Taxonomy" id="43595"/>
    <lineage>
        <taxon>Bacteria</taxon>
        <taxon>Bacillati</taxon>
        <taxon>Bacillota</taxon>
        <taxon>Clostridia</taxon>
        <taxon>Halanaerobiales</taxon>
        <taxon>Halanaerobiaceae</taxon>
        <taxon>Halanaerobium</taxon>
    </lineage>
</organism>
<sequence>MNLDHIKEKLRKEHPGLPESVIDEIVEEKYRKLQEEEDEQ</sequence>
<dbReference type="Proteomes" id="UP000295064">
    <property type="component" value="Unassembled WGS sequence"/>
</dbReference>
<evidence type="ECO:0000313" key="1">
    <source>
        <dbReference type="EMBL" id="TDO77715.1"/>
    </source>
</evidence>
<name>A0A4V3CDK2_9FIRM</name>
<dbReference type="EMBL" id="SNWX01000032">
    <property type="protein sequence ID" value="TDO77715.1"/>
    <property type="molecule type" value="Genomic_DNA"/>
</dbReference>
<proteinExistence type="predicted"/>